<reference evidence="2 3" key="1">
    <citation type="journal article" date="2024" name="G3 (Bethesda)">
        <title>Genome assembly of Hibiscus sabdariffa L. provides insights into metabolisms of medicinal natural products.</title>
        <authorList>
            <person name="Kim T."/>
        </authorList>
    </citation>
    <scope>NUCLEOTIDE SEQUENCE [LARGE SCALE GENOMIC DNA]</scope>
    <source>
        <strain evidence="2">TK-2024</strain>
        <tissue evidence="2">Old leaves</tissue>
    </source>
</reference>
<accession>A0ABR2S4D1</accession>
<organism evidence="2 3">
    <name type="scientific">Hibiscus sabdariffa</name>
    <name type="common">roselle</name>
    <dbReference type="NCBI Taxonomy" id="183260"/>
    <lineage>
        <taxon>Eukaryota</taxon>
        <taxon>Viridiplantae</taxon>
        <taxon>Streptophyta</taxon>
        <taxon>Embryophyta</taxon>
        <taxon>Tracheophyta</taxon>
        <taxon>Spermatophyta</taxon>
        <taxon>Magnoliopsida</taxon>
        <taxon>eudicotyledons</taxon>
        <taxon>Gunneridae</taxon>
        <taxon>Pentapetalae</taxon>
        <taxon>rosids</taxon>
        <taxon>malvids</taxon>
        <taxon>Malvales</taxon>
        <taxon>Malvaceae</taxon>
        <taxon>Malvoideae</taxon>
        <taxon>Hibiscus</taxon>
    </lineage>
</organism>
<feature type="region of interest" description="Disordered" evidence="1">
    <location>
        <begin position="81"/>
        <end position="109"/>
    </location>
</feature>
<gene>
    <name evidence="2" type="ORF">V6N11_054445</name>
</gene>
<evidence type="ECO:0000313" key="2">
    <source>
        <dbReference type="EMBL" id="KAK9019940.1"/>
    </source>
</evidence>
<comment type="caution">
    <text evidence="2">The sequence shown here is derived from an EMBL/GenBank/DDBJ whole genome shotgun (WGS) entry which is preliminary data.</text>
</comment>
<proteinExistence type="predicted"/>
<evidence type="ECO:0008006" key="4">
    <source>
        <dbReference type="Google" id="ProtNLM"/>
    </source>
</evidence>
<dbReference type="Proteomes" id="UP001396334">
    <property type="component" value="Unassembled WGS sequence"/>
</dbReference>
<keyword evidence="3" id="KW-1185">Reference proteome</keyword>
<evidence type="ECO:0000313" key="3">
    <source>
        <dbReference type="Proteomes" id="UP001396334"/>
    </source>
</evidence>
<dbReference type="EMBL" id="JBBPBN010000017">
    <property type="protein sequence ID" value="KAK9019940.1"/>
    <property type="molecule type" value="Genomic_DNA"/>
</dbReference>
<evidence type="ECO:0000256" key="1">
    <source>
        <dbReference type="SAM" id="MobiDB-lite"/>
    </source>
</evidence>
<sequence>MWDVATHGMDFDLGVPIQSWKKETFERIASLYGLAICVEDETLEPSSSGRGRVLIESTSLDRIEDQIEYMVMDRTLLEGDHTAHGTESVNSKDSDVGNSYEEYGEAHSDDDASFKGQGIFLPLAWVRGRLLACGS</sequence>
<feature type="compositionally biased region" description="Basic and acidic residues" evidence="1">
    <location>
        <begin position="81"/>
        <end position="95"/>
    </location>
</feature>
<protein>
    <recommendedName>
        <fullName evidence="4">DUF4283 domain-containing protein</fullName>
    </recommendedName>
</protein>
<name>A0ABR2S4D1_9ROSI</name>